<evidence type="ECO:0000313" key="3">
    <source>
        <dbReference type="Proteomes" id="UP000670925"/>
    </source>
</evidence>
<dbReference type="RefSeq" id="WP_424891558.1">
    <property type="nucleotide sequence ID" value="NZ_JAGFOT010000042.1"/>
</dbReference>
<evidence type="ECO:0000256" key="1">
    <source>
        <dbReference type="ARBA" id="ARBA00023186"/>
    </source>
</evidence>
<accession>A0AAW4JB78</accession>
<feature type="non-terminal residue" evidence="2">
    <location>
        <position position="1"/>
    </location>
</feature>
<name>A0AAW4JB78_ACIHA</name>
<feature type="non-terminal residue" evidence="2">
    <location>
        <position position="150"/>
    </location>
</feature>
<dbReference type="AlphaFoldDB" id="A0AAW4JB78"/>
<organism evidence="2 3">
    <name type="scientific">Acinetobacter haemolyticus</name>
    <dbReference type="NCBI Taxonomy" id="29430"/>
    <lineage>
        <taxon>Bacteria</taxon>
        <taxon>Pseudomonadati</taxon>
        <taxon>Pseudomonadota</taxon>
        <taxon>Gammaproteobacteria</taxon>
        <taxon>Moraxellales</taxon>
        <taxon>Moraxellaceae</taxon>
        <taxon>Acinetobacter</taxon>
    </lineage>
</organism>
<evidence type="ECO:0008006" key="4">
    <source>
        <dbReference type="Google" id="ProtNLM"/>
    </source>
</evidence>
<dbReference type="SUPFAM" id="SSF46565">
    <property type="entry name" value="Chaperone J-domain"/>
    <property type="match status" value="1"/>
</dbReference>
<keyword evidence="1" id="KW-0143">Chaperone</keyword>
<sequence length="150" mass="17647">FGSAKLGLVVTAEQLFYKAQMESVREWQLRNIGRLDMEQGWFNRSLRVNGLQKLELIQIENHTLAALLKLLQQHILDLHQDRYSQQEHQWQQHSTQQSHDEIQDACQLFGLSLAELNTATLQRAYQRKIAEFHPDKYQQLPLSVQQLIEQ</sequence>
<proteinExistence type="predicted"/>
<comment type="caution">
    <text evidence="2">The sequence shown here is derived from an EMBL/GenBank/DDBJ whole genome shotgun (WGS) entry which is preliminary data.</text>
</comment>
<protein>
    <recommendedName>
        <fullName evidence="4">Molecular chaperone DnaJ</fullName>
    </recommendedName>
</protein>
<dbReference type="EMBL" id="JAGFOT010000042">
    <property type="protein sequence ID" value="MBO3659538.1"/>
    <property type="molecule type" value="Genomic_DNA"/>
</dbReference>
<reference evidence="2" key="1">
    <citation type="submission" date="2021-03" db="EMBL/GenBank/DDBJ databases">
        <title>Acinetobacter spp. whole-genome sequenced from Terengganu.</title>
        <authorList>
            <person name="Mohd Rani F."/>
        </authorList>
    </citation>
    <scope>NUCLEOTIDE SEQUENCE</scope>
    <source>
        <strain evidence="2">AC1502</strain>
    </source>
</reference>
<dbReference type="InterPro" id="IPR036869">
    <property type="entry name" value="J_dom_sf"/>
</dbReference>
<evidence type="ECO:0000313" key="2">
    <source>
        <dbReference type="EMBL" id="MBO3659538.1"/>
    </source>
</evidence>
<dbReference type="Proteomes" id="UP000670925">
    <property type="component" value="Unassembled WGS sequence"/>
</dbReference>
<gene>
    <name evidence="2" type="ORF">J5N55_15830</name>
</gene>